<dbReference type="AlphaFoldDB" id="A0AAW1YB44"/>
<evidence type="ECO:0000313" key="4">
    <source>
        <dbReference type="Proteomes" id="UP001457282"/>
    </source>
</evidence>
<accession>A0AAW1YB44</accession>
<feature type="chain" id="PRO_5043620945" evidence="2">
    <location>
        <begin position="29"/>
        <end position="89"/>
    </location>
</feature>
<keyword evidence="2" id="KW-0732">Signal</keyword>
<name>A0AAW1YB44_RUBAR</name>
<sequence length="89" mass="9332">MCKLKNKTLLIVILVVVCLLVILAASAARPLQHDSSGRMMTQMSTTSFGAKSKAKAASSPFLDPQAKGDVPPGGPNPGTNIPKRSNGHY</sequence>
<feature type="compositionally biased region" description="Polar residues" evidence="1">
    <location>
        <begin position="38"/>
        <end position="49"/>
    </location>
</feature>
<dbReference type="EMBL" id="JBEDUW010000002">
    <property type="protein sequence ID" value="KAK9945163.1"/>
    <property type="molecule type" value="Genomic_DNA"/>
</dbReference>
<comment type="caution">
    <text evidence="3">The sequence shown here is derived from an EMBL/GenBank/DDBJ whole genome shotgun (WGS) entry which is preliminary data.</text>
</comment>
<dbReference type="Proteomes" id="UP001457282">
    <property type="component" value="Unassembled WGS sequence"/>
</dbReference>
<proteinExistence type="predicted"/>
<keyword evidence="4" id="KW-1185">Reference proteome</keyword>
<organism evidence="3 4">
    <name type="scientific">Rubus argutus</name>
    <name type="common">Southern blackberry</name>
    <dbReference type="NCBI Taxonomy" id="59490"/>
    <lineage>
        <taxon>Eukaryota</taxon>
        <taxon>Viridiplantae</taxon>
        <taxon>Streptophyta</taxon>
        <taxon>Embryophyta</taxon>
        <taxon>Tracheophyta</taxon>
        <taxon>Spermatophyta</taxon>
        <taxon>Magnoliopsida</taxon>
        <taxon>eudicotyledons</taxon>
        <taxon>Gunneridae</taxon>
        <taxon>Pentapetalae</taxon>
        <taxon>rosids</taxon>
        <taxon>fabids</taxon>
        <taxon>Rosales</taxon>
        <taxon>Rosaceae</taxon>
        <taxon>Rosoideae</taxon>
        <taxon>Rosoideae incertae sedis</taxon>
        <taxon>Rubus</taxon>
    </lineage>
</organism>
<gene>
    <name evidence="3" type="ORF">M0R45_010691</name>
</gene>
<feature type="signal peptide" evidence="2">
    <location>
        <begin position="1"/>
        <end position="28"/>
    </location>
</feature>
<evidence type="ECO:0000256" key="1">
    <source>
        <dbReference type="SAM" id="MobiDB-lite"/>
    </source>
</evidence>
<evidence type="ECO:0000256" key="2">
    <source>
        <dbReference type="SAM" id="SignalP"/>
    </source>
</evidence>
<feature type="region of interest" description="Disordered" evidence="1">
    <location>
        <begin position="30"/>
        <end position="89"/>
    </location>
</feature>
<evidence type="ECO:0000313" key="3">
    <source>
        <dbReference type="EMBL" id="KAK9945163.1"/>
    </source>
</evidence>
<protein>
    <submittedName>
        <fullName evidence="3">Uncharacterized protein</fullName>
    </submittedName>
</protein>
<reference evidence="3 4" key="1">
    <citation type="journal article" date="2023" name="G3 (Bethesda)">
        <title>A chromosome-length genome assembly and annotation of blackberry (Rubus argutus, cv. 'Hillquist').</title>
        <authorList>
            <person name="Bruna T."/>
            <person name="Aryal R."/>
            <person name="Dudchenko O."/>
            <person name="Sargent D.J."/>
            <person name="Mead D."/>
            <person name="Buti M."/>
            <person name="Cavallini A."/>
            <person name="Hytonen T."/>
            <person name="Andres J."/>
            <person name="Pham M."/>
            <person name="Weisz D."/>
            <person name="Mascagni F."/>
            <person name="Usai G."/>
            <person name="Natali L."/>
            <person name="Bassil N."/>
            <person name="Fernandez G.E."/>
            <person name="Lomsadze A."/>
            <person name="Armour M."/>
            <person name="Olukolu B."/>
            <person name="Poorten T."/>
            <person name="Britton C."/>
            <person name="Davik J."/>
            <person name="Ashrafi H."/>
            <person name="Aiden E.L."/>
            <person name="Borodovsky M."/>
            <person name="Worthington M."/>
        </authorList>
    </citation>
    <scope>NUCLEOTIDE SEQUENCE [LARGE SCALE GENOMIC DNA]</scope>
    <source>
        <strain evidence="3">PI 553951</strain>
    </source>
</reference>